<dbReference type="VEuPathDB" id="FungiDB:BCV72DRAFT_111623"/>
<dbReference type="SUPFAM" id="SSF52047">
    <property type="entry name" value="RNI-like"/>
    <property type="match status" value="1"/>
</dbReference>
<dbReference type="AlphaFoldDB" id="A0A1X0R5C6"/>
<dbReference type="InterPro" id="IPR032675">
    <property type="entry name" value="LRR_dom_sf"/>
</dbReference>
<gene>
    <name evidence="2" type="ORF">BCV72DRAFT_111623</name>
</gene>
<feature type="domain" description="F-box" evidence="1">
    <location>
        <begin position="4"/>
        <end position="50"/>
    </location>
</feature>
<sequence length="610" mass="70904">MSKWNKLPIEVLSLVFNNDNFTRKDYYQCLLVCKEWKTSSEIYLYKSVVLSKTRRLYKFIACLERSRLGSLVKKIDLFDLVSPLNYDDIEGVLRRIASLCPNVEYLTAAEEPCHSFWLDLVYLSFAYWSNLKQIPDPNANFVEYTLCTFNFKNSLRRIAIPNCHPQSVWGQDVIRHLKYFPHVDTVVIKHGARVLRLIDYDPIIEECPQLINLEACIKEYKGDDDLLDWEEQDASLSIQYSINELKPRPNVKRLNVEINYDPSLLSYIMHKFPNLQELQMIIHAGGTTRHHHEYSTVENSKFSEYVLKIPKHSVRLTCSPQNACSLLEMTRPKELQMQMKYNTEYASFTPLLFETTTRPLTIEMNSDKPTKLMSACSLQRSVLKEIWKGCKNSIEKLHFSTGAEMYEYISFNDEKSKWLEDILRNCQKLKALHLTCVNLDPPASEVVRKKLINPSVENLSLKIIRYEQKVLTQYLSLLPSLKSFKLISYIQIMGKRDNVFDIKIPHAALEKLDVDLSFFWDKSCYLWKSSSKESPQNLRIKAVLLHVFPKKGLKRSFVLKNLRGKLTVKEGTSLPKSSYSVTLRVYCKSLQIISTSIGAVDIKNHPLYVE</sequence>
<dbReference type="Proteomes" id="UP000242414">
    <property type="component" value="Unassembled WGS sequence"/>
</dbReference>
<evidence type="ECO:0000259" key="1">
    <source>
        <dbReference type="Pfam" id="PF12937"/>
    </source>
</evidence>
<proteinExistence type="predicted"/>
<accession>A0A1X0R5C6</accession>
<dbReference type="EMBL" id="KV921908">
    <property type="protein sequence ID" value="ORE07217.1"/>
    <property type="molecule type" value="Genomic_DNA"/>
</dbReference>
<reference evidence="2" key="1">
    <citation type="journal article" date="2016" name="Proc. Natl. Acad. Sci. U.S.A.">
        <title>Lipid metabolic changes in an early divergent fungus govern the establishment of a mutualistic symbiosis with endobacteria.</title>
        <authorList>
            <person name="Lastovetsky O.A."/>
            <person name="Gaspar M.L."/>
            <person name="Mondo S.J."/>
            <person name="LaButti K.M."/>
            <person name="Sandor L."/>
            <person name="Grigoriev I.V."/>
            <person name="Henry S.A."/>
            <person name="Pawlowska T.E."/>
        </authorList>
    </citation>
    <scope>NUCLEOTIDE SEQUENCE [LARGE SCALE GENOMIC DNA]</scope>
    <source>
        <strain evidence="2">ATCC 52814</strain>
    </source>
</reference>
<organism evidence="2">
    <name type="scientific">Rhizopus microsporus var. microsporus</name>
    <dbReference type="NCBI Taxonomy" id="86635"/>
    <lineage>
        <taxon>Eukaryota</taxon>
        <taxon>Fungi</taxon>
        <taxon>Fungi incertae sedis</taxon>
        <taxon>Mucoromycota</taxon>
        <taxon>Mucoromycotina</taxon>
        <taxon>Mucoromycetes</taxon>
        <taxon>Mucorales</taxon>
        <taxon>Mucorineae</taxon>
        <taxon>Rhizopodaceae</taxon>
        <taxon>Rhizopus</taxon>
    </lineage>
</organism>
<dbReference type="Gene3D" id="3.80.10.10">
    <property type="entry name" value="Ribonuclease Inhibitor"/>
    <property type="match status" value="1"/>
</dbReference>
<dbReference type="Pfam" id="PF12937">
    <property type="entry name" value="F-box-like"/>
    <property type="match status" value="1"/>
</dbReference>
<protein>
    <recommendedName>
        <fullName evidence="1">F-box domain-containing protein</fullName>
    </recommendedName>
</protein>
<name>A0A1X0R5C6_RHIZD</name>
<dbReference type="OrthoDB" id="10289725at2759"/>
<dbReference type="InterPro" id="IPR001810">
    <property type="entry name" value="F-box_dom"/>
</dbReference>
<evidence type="ECO:0000313" key="2">
    <source>
        <dbReference type="EMBL" id="ORE07217.1"/>
    </source>
</evidence>